<protein>
    <submittedName>
        <fullName evidence="2">Uncharacterized protein</fullName>
    </submittedName>
</protein>
<evidence type="ECO:0000256" key="1">
    <source>
        <dbReference type="SAM" id="MobiDB-lite"/>
    </source>
</evidence>
<dbReference type="AlphaFoldDB" id="A0A9Q1EXI1"/>
<name>A0A9Q1EXI1_SYNKA</name>
<proteinExistence type="predicted"/>
<evidence type="ECO:0000313" key="2">
    <source>
        <dbReference type="EMBL" id="KAJ8346895.1"/>
    </source>
</evidence>
<comment type="caution">
    <text evidence="2">The sequence shown here is derived from an EMBL/GenBank/DDBJ whole genome shotgun (WGS) entry which is preliminary data.</text>
</comment>
<feature type="region of interest" description="Disordered" evidence="1">
    <location>
        <begin position="30"/>
        <end position="112"/>
    </location>
</feature>
<gene>
    <name evidence="2" type="ORF">SKAU_G00282960</name>
</gene>
<dbReference type="Proteomes" id="UP001152622">
    <property type="component" value="Chromosome 11"/>
</dbReference>
<keyword evidence="3" id="KW-1185">Reference proteome</keyword>
<dbReference type="EMBL" id="JAINUF010000011">
    <property type="protein sequence ID" value="KAJ8346895.1"/>
    <property type="molecule type" value="Genomic_DNA"/>
</dbReference>
<reference evidence="2" key="1">
    <citation type="journal article" date="2023" name="Science">
        <title>Genome structures resolve the early diversification of teleost fishes.</title>
        <authorList>
            <person name="Parey E."/>
            <person name="Louis A."/>
            <person name="Montfort J."/>
            <person name="Bouchez O."/>
            <person name="Roques C."/>
            <person name="Iampietro C."/>
            <person name="Lluch J."/>
            <person name="Castinel A."/>
            <person name="Donnadieu C."/>
            <person name="Desvignes T."/>
            <person name="Floi Bucao C."/>
            <person name="Jouanno E."/>
            <person name="Wen M."/>
            <person name="Mejri S."/>
            <person name="Dirks R."/>
            <person name="Jansen H."/>
            <person name="Henkel C."/>
            <person name="Chen W.J."/>
            <person name="Zahm M."/>
            <person name="Cabau C."/>
            <person name="Klopp C."/>
            <person name="Thompson A.W."/>
            <person name="Robinson-Rechavi M."/>
            <person name="Braasch I."/>
            <person name="Lecointre G."/>
            <person name="Bobe J."/>
            <person name="Postlethwait J.H."/>
            <person name="Berthelot C."/>
            <person name="Roest Crollius H."/>
            <person name="Guiguen Y."/>
        </authorList>
    </citation>
    <scope>NUCLEOTIDE SEQUENCE</scope>
    <source>
        <strain evidence="2">WJC10195</strain>
    </source>
</reference>
<organism evidence="2 3">
    <name type="scientific">Synaphobranchus kaupii</name>
    <name type="common">Kaup's arrowtooth eel</name>
    <dbReference type="NCBI Taxonomy" id="118154"/>
    <lineage>
        <taxon>Eukaryota</taxon>
        <taxon>Metazoa</taxon>
        <taxon>Chordata</taxon>
        <taxon>Craniata</taxon>
        <taxon>Vertebrata</taxon>
        <taxon>Euteleostomi</taxon>
        <taxon>Actinopterygii</taxon>
        <taxon>Neopterygii</taxon>
        <taxon>Teleostei</taxon>
        <taxon>Anguilliformes</taxon>
        <taxon>Synaphobranchidae</taxon>
        <taxon>Synaphobranchus</taxon>
    </lineage>
</organism>
<accession>A0A9Q1EXI1</accession>
<sequence length="112" mass="12375">MPQLVECTLYVKGDDTYFTNFVKDVIPHLGHDSEKDQADPDMGTGHPSDLRRPNYTRISPKTLGMTPNGLDPDLTPAPPLPQPRSNPPARVQLMSVSPETHQDSHFLRDASG</sequence>
<feature type="compositionally biased region" description="Basic and acidic residues" evidence="1">
    <location>
        <begin position="100"/>
        <end position="112"/>
    </location>
</feature>
<evidence type="ECO:0000313" key="3">
    <source>
        <dbReference type="Proteomes" id="UP001152622"/>
    </source>
</evidence>
<feature type="compositionally biased region" description="Pro residues" evidence="1">
    <location>
        <begin position="75"/>
        <end position="86"/>
    </location>
</feature>